<gene>
    <name evidence="2" type="ORF">BAG01nite_40520</name>
    <name evidence="3" type="ORF">EB820_19680</name>
</gene>
<dbReference type="Pfam" id="PF08858">
    <property type="entry name" value="IDEAL"/>
    <property type="match status" value="1"/>
</dbReference>
<feature type="domain" description="IDEAL" evidence="1">
    <location>
        <begin position="73"/>
        <end position="98"/>
    </location>
</feature>
<keyword evidence="5" id="KW-1185">Reference proteome</keyword>
<reference evidence="2 5" key="2">
    <citation type="submission" date="2019-06" db="EMBL/GenBank/DDBJ databases">
        <title>Whole genome shotgun sequence of Brevibacillus agri NBRC 15538.</title>
        <authorList>
            <person name="Hosoyama A."/>
            <person name="Uohara A."/>
            <person name="Ohji S."/>
            <person name="Ichikawa N."/>
        </authorList>
    </citation>
    <scope>NUCLEOTIDE SEQUENCE [LARGE SCALE GENOMIC DNA]</scope>
    <source>
        <strain evidence="2 5">NBRC 15538</strain>
    </source>
</reference>
<comment type="caution">
    <text evidence="3">The sequence shown here is derived from an EMBL/GenBank/DDBJ whole genome shotgun (WGS) entry which is preliminary data.</text>
</comment>
<name>A0A3M8AKI5_9BACL</name>
<dbReference type="Proteomes" id="UP000276178">
    <property type="component" value="Unassembled WGS sequence"/>
</dbReference>
<protein>
    <submittedName>
        <fullName evidence="3">IDEAL domain-containing protein</fullName>
    </submittedName>
</protein>
<evidence type="ECO:0000313" key="4">
    <source>
        <dbReference type="Proteomes" id="UP000276178"/>
    </source>
</evidence>
<evidence type="ECO:0000259" key="1">
    <source>
        <dbReference type="Pfam" id="PF08858"/>
    </source>
</evidence>
<reference evidence="3 4" key="1">
    <citation type="submission" date="2018-10" db="EMBL/GenBank/DDBJ databases">
        <title>Phylogenomics of Brevibacillus.</title>
        <authorList>
            <person name="Dunlap C."/>
        </authorList>
    </citation>
    <scope>NUCLEOTIDE SEQUENCE [LARGE SCALE GENOMIC DNA]</scope>
    <source>
        <strain evidence="3 4">NRRL NRS 1219</strain>
    </source>
</reference>
<dbReference type="RefSeq" id="WP_007783704.1">
    <property type="nucleotide sequence ID" value="NZ_BJOD01000054.1"/>
</dbReference>
<sequence>MNREKMLASSEWVMGKSKHGELVQGFVETVDSSRGIAHVFVVKSDNEEAIGRLAAIPLQRLERMSTGTFDDLEQLHDLIELALVTKDKAWFMELTAKLQEKQQTASERQSRKTRSFSARNRLGTSAIWEQ</sequence>
<dbReference type="AlphaFoldDB" id="A0A3M8AKI5"/>
<proteinExistence type="predicted"/>
<dbReference type="GeneID" id="82812767"/>
<organism evidence="3 4">
    <name type="scientific">Brevibacillus agri</name>
    <dbReference type="NCBI Taxonomy" id="51101"/>
    <lineage>
        <taxon>Bacteria</taxon>
        <taxon>Bacillati</taxon>
        <taxon>Bacillota</taxon>
        <taxon>Bacilli</taxon>
        <taxon>Bacillales</taxon>
        <taxon>Paenibacillaceae</taxon>
        <taxon>Brevibacillus</taxon>
    </lineage>
</organism>
<dbReference type="InterPro" id="IPR014957">
    <property type="entry name" value="IDEAL_dom"/>
</dbReference>
<dbReference type="OrthoDB" id="2427704at2"/>
<dbReference type="EMBL" id="RHHN01000063">
    <property type="protein sequence ID" value="RNB51643.1"/>
    <property type="molecule type" value="Genomic_DNA"/>
</dbReference>
<dbReference type="Proteomes" id="UP000317180">
    <property type="component" value="Unassembled WGS sequence"/>
</dbReference>
<dbReference type="EMBL" id="BJOD01000054">
    <property type="protein sequence ID" value="GED27950.1"/>
    <property type="molecule type" value="Genomic_DNA"/>
</dbReference>
<evidence type="ECO:0000313" key="2">
    <source>
        <dbReference type="EMBL" id="GED27950.1"/>
    </source>
</evidence>
<evidence type="ECO:0000313" key="3">
    <source>
        <dbReference type="EMBL" id="RNB51643.1"/>
    </source>
</evidence>
<evidence type="ECO:0000313" key="5">
    <source>
        <dbReference type="Proteomes" id="UP000317180"/>
    </source>
</evidence>
<accession>A0A3M8AKI5</accession>